<dbReference type="GO" id="GO:0042720">
    <property type="term" value="C:mitochondrial inner membrane peptidase complex"/>
    <property type="evidence" value="ECO:0007669"/>
    <property type="project" value="TreeGrafter"/>
</dbReference>
<comment type="caution">
    <text evidence="10">The sequence shown here is derived from an EMBL/GenBank/DDBJ whole genome shotgun (WGS) entry which is preliminary data.</text>
</comment>
<dbReference type="Proteomes" id="UP001305647">
    <property type="component" value="Unassembled WGS sequence"/>
</dbReference>
<reference evidence="10" key="1">
    <citation type="journal article" date="2023" name="Mol. Phylogenet. Evol.">
        <title>Genome-scale phylogeny and comparative genomics of the fungal order Sordariales.</title>
        <authorList>
            <person name="Hensen N."/>
            <person name="Bonometti L."/>
            <person name="Westerberg I."/>
            <person name="Brannstrom I.O."/>
            <person name="Guillou S."/>
            <person name="Cros-Aarteil S."/>
            <person name="Calhoun S."/>
            <person name="Haridas S."/>
            <person name="Kuo A."/>
            <person name="Mondo S."/>
            <person name="Pangilinan J."/>
            <person name="Riley R."/>
            <person name="LaButti K."/>
            <person name="Andreopoulos B."/>
            <person name="Lipzen A."/>
            <person name="Chen C."/>
            <person name="Yan M."/>
            <person name="Daum C."/>
            <person name="Ng V."/>
            <person name="Clum A."/>
            <person name="Steindorff A."/>
            <person name="Ohm R.A."/>
            <person name="Martin F."/>
            <person name="Silar P."/>
            <person name="Natvig D.O."/>
            <person name="Lalanne C."/>
            <person name="Gautier V."/>
            <person name="Ament-Velasquez S.L."/>
            <person name="Kruys A."/>
            <person name="Hutchinson M.I."/>
            <person name="Powell A.J."/>
            <person name="Barry K."/>
            <person name="Miller A.N."/>
            <person name="Grigoriev I.V."/>
            <person name="Debuchy R."/>
            <person name="Gladieux P."/>
            <person name="Hiltunen Thoren M."/>
            <person name="Johannesson H."/>
        </authorList>
    </citation>
    <scope>NUCLEOTIDE SEQUENCE</scope>
    <source>
        <strain evidence="10">CBS 757.83</strain>
    </source>
</reference>
<reference evidence="10" key="2">
    <citation type="submission" date="2023-05" db="EMBL/GenBank/DDBJ databases">
        <authorList>
            <consortium name="Lawrence Berkeley National Laboratory"/>
            <person name="Steindorff A."/>
            <person name="Hensen N."/>
            <person name="Bonometti L."/>
            <person name="Westerberg I."/>
            <person name="Brannstrom I.O."/>
            <person name="Guillou S."/>
            <person name="Cros-Aarteil S."/>
            <person name="Calhoun S."/>
            <person name="Haridas S."/>
            <person name="Kuo A."/>
            <person name="Mondo S."/>
            <person name="Pangilinan J."/>
            <person name="Riley R."/>
            <person name="Labutti K."/>
            <person name="Andreopoulos B."/>
            <person name="Lipzen A."/>
            <person name="Chen C."/>
            <person name="Yanf M."/>
            <person name="Daum C."/>
            <person name="Ng V."/>
            <person name="Clum A."/>
            <person name="Ohm R."/>
            <person name="Martin F."/>
            <person name="Silar P."/>
            <person name="Natvig D."/>
            <person name="Lalanne C."/>
            <person name="Gautier V."/>
            <person name="Ament-Velasquez S.L."/>
            <person name="Kruys A."/>
            <person name="Hutchinson M.I."/>
            <person name="Powell A.J."/>
            <person name="Barry K."/>
            <person name="Miller A.N."/>
            <person name="Grigoriev I.V."/>
            <person name="Debuchy R."/>
            <person name="Gladieux P."/>
            <person name="Thoren M.H."/>
            <person name="Johannesson H."/>
        </authorList>
    </citation>
    <scope>NUCLEOTIDE SEQUENCE</scope>
    <source>
        <strain evidence="10">CBS 757.83</strain>
    </source>
</reference>
<protein>
    <submittedName>
        <fullName evidence="10">LexA/Signal peptidase</fullName>
    </submittedName>
</protein>
<feature type="active site" evidence="7">
    <location>
        <position position="136"/>
    </location>
</feature>
<dbReference type="InterPro" id="IPR000223">
    <property type="entry name" value="Pept_S26A_signal_pept_1"/>
</dbReference>
<evidence type="ECO:0000256" key="8">
    <source>
        <dbReference type="SAM" id="MobiDB-lite"/>
    </source>
</evidence>
<feature type="domain" description="Peptidase S26" evidence="9">
    <location>
        <begin position="65"/>
        <end position="148"/>
    </location>
</feature>
<evidence type="ECO:0000256" key="1">
    <source>
        <dbReference type="ARBA" id="ARBA00004273"/>
    </source>
</evidence>
<evidence type="ECO:0000256" key="4">
    <source>
        <dbReference type="ARBA" id="ARBA00023128"/>
    </source>
</evidence>
<accession>A0AAN6Q6V9</accession>
<keyword evidence="3" id="KW-0378">Hydrolase</keyword>
<evidence type="ECO:0000256" key="7">
    <source>
        <dbReference type="PIRSR" id="PIRSR600223-1"/>
    </source>
</evidence>
<dbReference type="InterPro" id="IPR036286">
    <property type="entry name" value="LexA/Signal_pep-like_sf"/>
</dbReference>
<dbReference type="EMBL" id="MU863626">
    <property type="protein sequence ID" value="KAK4104702.1"/>
    <property type="molecule type" value="Genomic_DNA"/>
</dbReference>
<dbReference type="AlphaFoldDB" id="A0AAN6Q6V9"/>
<keyword evidence="11" id="KW-1185">Reference proteome</keyword>
<dbReference type="GO" id="GO:0006465">
    <property type="term" value="P:signal peptide processing"/>
    <property type="evidence" value="ECO:0007669"/>
    <property type="project" value="InterPro"/>
</dbReference>
<dbReference type="PRINTS" id="PR00727">
    <property type="entry name" value="LEADERPTASE"/>
</dbReference>
<feature type="domain" description="Peptidase S26" evidence="9">
    <location>
        <begin position="177"/>
        <end position="213"/>
    </location>
</feature>
<dbReference type="PANTHER" id="PTHR12383">
    <property type="entry name" value="PROTEASE FAMILY S26 MITOCHONDRIAL INNER MEMBRANE PROTEASE-RELATED"/>
    <property type="match status" value="1"/>
</dbReference>
<dbReference type="SUPFAM" id="SSF51306">
    <property type="entry name" value="LexA/Signal peptidase"/>
    <property type="match status" value="1"/>
</dbReference>
<dbReference type="InterPro" id="IPR019757">
    <property type="entry name" value="Pept_S26A_signal_pept_1_Lys-AS"/>
</dbReference>
<evidence type="ECO:0000256" key="2">
    <source>
        <dbReference type="ARBA" id="ARBA00022792"/>
    </source>
</evidence>
<comment type="subcellular location">
    <subcellularLocation>
        <location evidence="1">Mitochondrion inner membrane</location>
    </subcellularLocation>
</comment>
<dbReference type="FunFam" id="2.10.109.10:FF:000015">
    <property type="entry name" value="Mitochondrial inner membrane protease subunit 1"/>
    <property type="match status" value="1"/>
</dbReference>
<dbReference type="Gene3D" id="2.10.109.10">
    <property type="entry name" value="Umud Fragment, subunit A"/>
    <property type="match status" value="1"/>
</dbReference>
<evidence type="ECO:0000256" key="6">
    <source>
        <dbReference type="ARBA" id="ARBA00038445"/>
    </source>
</evidence>
<dbReference type="GO" id="GO:0004252">
    <property type="term" value="F:serine-type endopeptidase activity"/>
    <property type="evidence" value="ECO:0007669"/>
    <property type="project" value="InterPro"/>
</dbReference>
<sequence>MPSITPILRGLLRQTRLRLSPKPNCPPLPPPSTRPPPLQPPTSNPIPSAPPPKPGSSWLGHPIRVILNTLKFVALTHLIWEYVVSMSPASGPSMLPTFEVVGEWLLVSRLHRSGRGIAVGDVVAYNIPINDEMGVKRVLGMPGDYVLMDTPLDGDGGDGDCKGGGGGGGGGGGSMIQVPRGHCWIVGDNLAASRDSRFFGPVPLALIRGKVIASVRSFSEFRWITNSLRKADSPSEG</sequence>
<evidence type="ECO:0000256" key="3">
    <source>
        <dbReference type="ARBA" id="ARBA00022801"/>
    </source>
</evidence>
<dbReference type="InterPro" id="IPR052064">
    <property type="entry name" value="Mito_IMP1_subunit"/>
</dbReference>
<evidence type="ECO:0000259" key="9">
    <source>
        <dbReference type="Pfam" id="PF10502"/>
    </source>
</evidence>
<feature type="region of interest" description="Disordered" evidence="8">
    <location>
        <begin position="17"/>
        <end position="54"/>
    </location>
</feature>
<gene>
    <name evidence="10" type="ORF">N658DRAFT_418700</name>
</gene>
<dbReference type="PANTHER" id="PTHR12383:SF16">
    <property type="entry name" value="MITOCHONDRIAL INNER MEMBRANE PROTEASE SUBUNIT 1"/>
    <property type="match status" value="1"/>
</dbReference>
<keyword evidence="4" id="KW-0496">Mitochondrion</keyword>
<dbReference type="CDD" id="cd06530">
    <property type="entry name" value="S26_SPase_I"/>
    <property type="match status" value="1"/>
</dbReference>
<feature type="active site" evidence="7">
    <location>
        <position position="93"/>
    </location>
</feature>
<dbReference type="PROSITE" id="PS00760">
    <property type="entry name" value="SPASE_I_2"/>
    <property type="match status" value="1"/>
</dbReference>
<evidence type="ECO:0000256" key="5">
    <source>
        <dbReference type="ARBA" id="ARBA00023136"/>
    </source>
</evidence>
<dbReference type="Pfam" id="PF10502">
    <property type="entry name" value="Peptidase_S26"/>
    <property type="match status" value="2"/>
</dbReference>
<comment type="similarity">
    <text evidence="6">Belongs to the peptidase S26 family. IMP1 subfamily.</text>
</comment>
<evidence type="ECO:0000313" key="10">
    <source>
        <dbReference type="EMBL" id="KAK4104702.1"/>
    </source>
</evidence>
<feature type="compositionally biased region" description="Pro residues" evidence="8">
    <location>
        <begin position="23"/>
        <end position="54"/>
    </location>
</feature>
<keyword evidence="5" id="KW-0472">Membrane</keyword>
<dbReference type="InterPro" id="IPR019533">
    <property type="entry name" value="Peptidase_S26"/>
</dbReference>
<organism evidence="10 11">
    <name type="scientific">Parathielavia hyrcaniae</name>
    <dbReference type="NCBI Taxonomy" id="113614"/>
    <lineage>
        <taxon>Eukaryota</taxon>
        <taxon>Fungi</taxon>
        <taxon>Dikarya</taxon>
        <taxon>Ascomycota</taxon>
        <taxon>Pezizomycotina</taxon>
        <taxon>Sordariomycetes</taxon>
        <taxon>Sordariomycetidae</taxon>
        <taxon>Sordariales</taxon>
        <taxon>Chaetomiaceae</taxon>
        <taxon>Parathielavia</taxon>
    </lineage>
</organism>
<proteinExistence type="inferred from homology"/>
<evidence type="ECO:0000313" key="11">
    <source>
        <dbReference type="Proteomes" id="UP001305647"/>
    </source>
</evidence>
<name>A0AAN6Q6V9_9PEZI</name>
<keyword evidence="2" id="KW-0999">Mitochondrion inner membrane</keyword>
<dbReference type="GO" id="GO:0006627">
    <property type="term" value="P:protein processing involved in protein targeting to mitochondrion"/>
    <property type="evidence" value="ECO:0007669"/>
    <property type="project" value="TreeGrafter"/>
</dbReference>